<evidence type="ECO:0000259" key="1">
    <source>
        <dbReference type="PROSITE" id="PS50206"/>
    </source>
</evidence>
<feature type="domain" description="Rhodanese" evidence="1">
    <location>
        <begin position="99"/>
        <end position="197"/>
    </location>
</feature>
<dbReference type="AlphaFoldDB" id="A0A1B6G2F7"/>
<sequence>MNITCNRVNHWMSGLLKASRTISTSHIPIYDHILSSMTASNLKTSNNLHTQLISYKNNLDKINFSSLIRYTSRYLSSNMSSVNEEFRHLDFDQLNEARQKQDTVLIDVREKEELAQTGTIPGAHHIPVGEMAKALATPDEEFKKMYKFPKPAQDSNVIFSCRSGKRSLAALEVALANGYSNARHYKGGFLDWEKNTSGTN</sequence>
<dbReference type="SMART" id="SM00450">
    <property type="entry name" value="RHOD"/>
    <property type="match status" value="1"/>
</dbReference>
<evidence type="ECO:0000313" key="2">
    <source>
        <dbReference type="EMBL" id="JAS56626.1"/>
    </source>
</evidence>
<dbReference type="EMBL" id="GECZ01013143">
    <property type="protein sequence ID" value="JAS56626.1"/>
    <property type="molecule type" value="Transcribed_RNA"/>
</dbReference>
<dbReference type="GO" id="GO:0005739">
    <property type="term" value="C:mitochondrion"/>
    <property type="evidence" value="ECO:0007669"/>
    <property type="project" value="TreeGrafter"/>
</dbReference>
<dbReference type="PROSITE" id="PS50206">
    <property type="entry name" value="RHODANESE_3"/>
    <property type="match status" value="1"/>
</dbReference>
<reference evidence="2" key="1">
    <citation type="submission" date="2015-11" db="EMBL/GenBank/DDBJ databases">
        <title>De novo transcriptome assembly of four potential Pierce s Disease insect vectors from Arizona vineyards.</title>
        <authorList>
            <person name="Tassone E.E."/>
        </authorList>
    </citation>
    <scope>NUCLEOTIDE SEQUENCE</scope>
</reference>
<accession>A0A1B6G2F7</accession>
<protein>
    <recommendedName>
        <fullName evidence="1">Rhodanese domain-containing protein</fullName>
    </recommendedName>
</protein>
<dbReference type="SUPFAM" id="SSF52821">
    <property type="entry name" value="Rhodanese/Cell cycle control phosphatase"/>
    <property type="match status" value="1"/>
</dbReference>
<dbReference type="PANTHER" id="PTHR44086:SF10">
    <property type="entry name" value="THIOSULFATE SULFURTRANSFERASE_RHODANESE-LIKE DOMAIN-CONTAINING PROTEIN 3"/>
    <property type="match status" value="1"/>
</dbReference>
<name>A0A1B6G2F7_9HEMI</name>
<dbReference type="InterPro" id="IPR001763">
    <property type="entry name" value="Rhodanese-like_dom"/>
</dbReference>
<dbReference type="PANTHER" id="PTHR44086">
    <property type="entry name" value="THIOSULFATE SULFURTRANSFERASE RDL2, MITOCHONDRIAL-RELATED"/>
    <property type="match status" value="1"/>
</dbReference>
<proteinExistence type="predicted"/>
<dbReference type="InterPro" id="IPR036873">
    <property type="entry name" value="Rhodanese-like_dom_sf"/>
</dbReference>
<dbReference type="Gene3D" id="3.40.250.10">
    <property type="entry name" value="Rhodanese-like domain"/>
    <property type="match status" value="1"/>
</dbReference>
<dbReference type="GO" id="GO:0004792">
    <property type="term" value="F:thiosulfate-cyanide sulfurtransferase activity"/>
    <property type="evidence" value="ECO:0007669"/>
    <property type="project" value="TreeGrafter"/>
</dbReference>
<dbReference type="Pfam" id="PF00581">
    <property type="entry name" value="Rhodanese"/>
    <property type="match status" value="1"/>
</dbReference>
<organism evidence="2">
    <name type="scientific">Cuerna arida</name>
    <dbReference type="NCBI Taxonomy" id="1464854"/>
    <lineage>
        <taxon>Eukaryota</taxon>
        <taxon>Metazoa</taxon>
        <taxon>Ecdysozoa</taxon>
        <taxon>Arthropoda</taxon>
        <taxon>Hexapoda</taxon>
        <taxon>Insecta</taxon>
        <taxon>Pterygota</taxon>
        <taxon>Neoptera</taxon>
        <taxon>Paraneoptera</taxon>
        <taxon>Hemiptera</taxon>
        <taxon>Auchenorrhyncha</taxon>
        <taxon>Membracoidea</taxon>
        <taxon>Cicadellidae</taxon>
        <taxon>Cicadellinae</taxon>
        <taxon>Proconiini</taxon>
        <taxon>Cuerna</taxon>
    </lineage>
</organism>
<gene>
    <name evidence="2" type="ORF">g.29833</name>
</gene>